<dbReference type="AlphaFoldDB" id="A0A7W7TX30"/>
<protein>
    <submittedName>
        <fullName evidence="3">Putative amidohydrolase YtcJ</fullName>
    </submittedName>
</protein>
<dbReference type="Proteomes" id="UP000582643">
    <property type="component" value="Unassembled WGS sequence"/>
</dbReference>
<feature type="region of interest" description="Disordered" evidence="1">
    <location>
        <begin position="1"/>
        <end position="54"/>
    </location>
</feature>
<dbReference type="InterPro" id="IPR013108">
    <property type="entry name" value="Amidohydro_3"/>
</dbReference>
<dbReference type="GO" id="GO:0016787">
    <property type="term" value="F:hydrolase activity"/>
    <property type="evidence" value="ECO:0007669"/>
    <property type="project" value="UniProtKB-KW"/>
</dbReference>
<sequence length="255" mass="27393">MPRSASLRNKVSKTLLGSSWRASRSAGPPAPACHEGRQKVRDRGGRRDDRERHGLVPAGGRHRLGGLLAFEREQLRRYIVEAHRCGWQVATHAIGDAALDVVLDAYEEAGRSHPRVDVRHRIEHAGVASDAQVARIAELGLIPVPQGRFLSETGDGLLAALGPERGRLAYRMRSFLDAGVVLPGSSDAPVVASDPLLSIHDMVNRRTASGAPIGPDEAVTAREALYATRSVRRTRCTRSGSRALSPGACSPTSQS</sequence>
<dbReference type="PANTHER" id="PTHR22642:SF2">
    <property type="entry name" value="PROTEIN LONG AFTER FAR-RED 3"/>
    <property type="match status" value="1"/>
</dbReference>
<gene>
    <name evidence="3" type="ORF">GGE06_001839</name>
</gene>
<dbReference type="Pfam" id="PF07969">
    <property type="entry name" value="Amidohydro_3"/>
    <property type="match status" value="1"/>
</dbReference>
<feature type="compositionally biased region" description="Basic and acidic residues" evidence="1">
    <location>
        <begin position="34"/>
        <end position="54"/>
    </location>
</feature>
<evidence type="ECO:0000256" key="1">
    <source>
        <dbReference type="SAM" id="MobiDB-lite"/>
    </source>
</evidence>
<comment type="caution">
    <text evidence="3">The sequence shown here is derived from an EMBL/GenBank/DDBJ whole genome shotgun (WGS) entry which is preliminary data.</text>
</comment>
<dbReference type="Gene3D" id="3.20.20.140">
    <property type="entry name" value="Metal-dependent hydrolases"/>
    <property type="match status" value="1"/>
</dbReference>
<keyword evidence="3" id="KW-0378">Hydrolase</keyword>
<dbReference type="InterPro" id="IPR032466">
    <property type="entry name" value="Metal_Hydrolase"/>
</dbReference>
<feature type="domain" description="Amidohydrolase 3" evidence="2">
    <location>
        <begin position="67"/>
        <end position="231"/>
    </location>
</feature>
<evidence type="ECO:0000313" key="3">
    <source>
        <dbReference type="EMBL" id="MBB4980931.1"/>
    </source>
</evidence>
<name>A0A7W7TX30_9ACTN</name>
<keyword evidence="4" id="KW-1185">Reference proteome</keyword>
<evidence type="ECO:0000259" key="2">
    <source>
        <dbReference type="Pfam" id="PF07969"/>
    </source>
</evidence>
<dbReference type="SUPFAM" id="SSF51556">
    <property type="entry name" value="Metallo-dependent hydrolases"/>
    <property type="match status" value="1"/>
</dbReference>
<proteinExistence type="predicted"/>
<organism evidence="3 4">
    <name type="scientific">Streptomyces nymphaeiformis</name>
    <dbReference type="NCBI Taxonomy" id="2663842"/>
    <lineage>
        <taxon>Bacteria</taxon>
        <taxon>Bacillati</taxon>
        <taxon>Actinomycetota</taxon>
        <taxon>Actinomycetes</taxon>
        <taxon>Kitasatosporales</taxon>
        <taxon>Streptomycetaceae</taxon>
        <taxon>Streptomyces</taxon>
    </lineage>
</organism>
<feature type="compositionally biased region" description="Low complexity" evidence="1">
    <location>
        <begin position="17"/>
        <end position="27"/>
    </location>
</feature>
<accession>A0A7W7TX30</accession>
<dbReference type="PANTHER" id="PTHR22642">
    <property type="entry name" value="IMIDAZOLONEPROPIONASE"/>
    <property type="match status" value="1"/>
</dbReference>
<dbReference type="EMBL" id="JACHJY010000002">
    <property type="protein sequence ID" value="MBB4980931.1"/>
    <property type="molecule type" value="Genomic_DNA"/>
</dbReference>
<evidence type="ECO:0000313" key="4">
    <source>
        <dbReference type="Proteomes" id="UP000582643"/>
    </source>
</evidence>
<reference evidence="3 4" key="1">
    <citation type="submission" date="2020-08" db="EMBL/GenBank/DDBJ databases">
        <title>Genomic Encyclopedia of Type Strains, Phase III (KMG-III): the genomes of soil and plant-associated and newly described type strains.</title>
        <authorList>
            <person name="Whitman W."/>
        </authorList>
    </citation>
    <scope>NUCLEOTIDE SEQUENCE [LARGE SCALE GENOMIC DNA]</scope>
    <source>
        <strain evidence="3 4">SFB5A</strain>
    </source>
</reference>